<reference evidence="3" key="1">
    <citation type="submission" date="2023-06" db="EMBL/GenBank/DDBJ databases">
        <title>Genome-scale phylogeny and comparative genomics of the fungal order Sordariales.</title>
        <authorList>
            <consortium name="Lawrence Berkeley National Laboratory"/>
            <person name="Hensen N."/>
            <person name="Bonometti L."/>
            <person name="Westerberg I."/>
            <person name="Brannstrom I.O."/>
            <person name="Guillou S."/>
            <person name="Cros-Aarteil S."/>
            <person name="Calhoun S."/>
            <person name="Haridas S."/>
            <person name="Kuo A."/>
            <person name="Mondo S."/>
            <person name="Pangilinan J."/>
            <person name="Riley R."/>
            <person name="Labutti K."/>
            <person name="Andreopoulos B."/>
            <person name="Lipzen A."/>
            <person name="Chen C."/>
            <person name="Yanf M."/>
            <person name="Daum C."/>
            <person name="Ng V."/>
            <person name="Clum A."/>
            <person name="Steindorff A."/>
            <person name="Ohm R."/>
            <person name="Martin F."/>
            <person name="Silar P."/>
            <person name="Natvig D."/>
            <person name="Lalanne C."/>
            <person name="Gautier V."/>
            <person name="Ament-Velasquez S.L."/>
            <person name="Kruys A."/>
            <person name="Hutchinson M.I."/>
            <person name="Powell A.J."/>
            <person name="Barry K."/>
            <person name="Miller A.N."/>
            <person name="Grigoriev I.V."/>
            <person name="Debuchy R."/>
            <person name="Gladieux P."/>
            <person name="Thoren M.H."/>
            <person name="Johannesson H."/>
        </authorList>
    </citation>
    <scope>NUCLEOTIDE SEQUENCE</scope>
    <source>
        <strain evidence="3">PSN4</strain>
    </source>
</reference>
<protein>
    <recommendedName>
        <fullName evidence="2">DUF6590 domain-containing protein</fullName>
    </recommendedName>
</protein>
<feature type="compositionally biased region" description="Low complexity" evidence="1">
    <location>
        <begin position="358"/>
        <end position="367"/>
    </location>
</feature>
<evidence type="ECO:0000313" key="4">
    <source>
        <dbReference type="Proteomes" id="UP001239445"/>
    </source>
</evidence>
<keyword evidence="4" id="KW-1185">Reference proteome</keyword>
<feature type="compositionally biased region" description="Polar residues" evidence="1">
    <location>
        <begin position="105"/>
        <end position="117"/>
    </location>
</feature>
<sequence>MSNNTGWADGTQTWEGTQDDNGQYYHQGYYDGTDPAAPRADEAGQAGQVAELTDAFGNQSLEEQQYGYGGGGGYAYSGAYVAQGAAAYVPAQASSVYGHGYPPAHQQTQQPPSSSLNKKGKGVESGKPQKKSTQGSKSAPSKKPQGRSKAHKAAAAHNQPSAADDNDEDDLQEQGGASQFAADGSGFAPQPTASPEPVDTDYTDPHPSYPTTTDGQPTYGQESYPPQDYPPSHPQQGYAQQGYSQMYPQQEYPQQGYSQPGYAQSGFSKSKQAYPPQGPSQKKSTYVPPKKSKPSKPPGKSKDGQRRERDRPPAEYRESNATELPPGDYDQDNDDGDGGDDDRTPTPTPGSMRGGSTFGSSAASAAGYGTGEQDSDFGYGTGQLGDSLEEEDIGYSAGQPDMQSHAAASSHPVYPANASVYHQGPSIGYQIAPGYLSQSPYGGGYNNPDHAVYSFQASTSGLYSTGDLNPEDRLDGRYQIHKSNKFMPGEVFKALWPEPLGSAAVGPKSTTSQTEVPPTEFTEQRKSLGQNIYVGFRRFIVVANDEGHCTCVPILTYERRACTKNGVKPSKHGIVYQVGGRAQTVKNEPQLGYPPIRLELYVSTEKLAKESRVNYSKLCTVEHNIQVFFIGRIVRQDFDIVQGAVNDCWEAKARSAGERSYKHRRK</sequence>
<dbReference type="Proteomes" id="UP001239445">
    <property type="component" value="Unassembled WGS sequence"/>
</dbReference>
<organism evidence="3 4">
    <name type="scientific">Echria macrotheca</name>
    <dbReference type="NCBI Taxonomy" id="438768"/>
    <lineage>
        <taxon>Eukaryota</taxon>
        <taxon>Fungi</taxon>
        <taxon>Dikarya</taxon>
        <taxon>Ascomycota</taxon>
        <taxon>Pezizomycotina</taxon>
        <taxon>Sordariomycetes</taxon>
        <taxon>Sordariomycetidae</taxon>
        <taxon>Sordariales</taxon>
        <taxon>Schizotheciaceae</taxon>
        <taxon>Echria</taxon>
    </lineage>
</organism>
<accession>A0AAJ0BMX3</accession>
<feature type="compositionally biased region" description="Basic residues" evidence="1">
    <location>
        <begin position="144"/>
        <end position="154"/>
    </location>
</feature>
<feature type="compositionally biased region" description="Polar residues" evidence="1">
    <location>
        <begin position="1"/>
        <end position="21"/>
    </location>
</feature>
<feature type="region of interest" description="Disordered" evidence="1">
    <location>
        <begin position="95"/>
        <end position="386"/>
    </location>
</feature>
<evidence type="ECO:0000256" key="1">
    <source>
        <dbReference type="SAM" id="MobiDB-lite"/>
    </source>
</evidence>
<name>A0AAJ0BMX3_9PEZI</name>
<dbReference type="Pfam" id="PF20233">
    <property type="entry name" value="DUF6590"/>
    <property type="match status" value="1"/>
</dbReference>
<comment type="caution">
    <text evidence="3">The sequence shown here is derived from an EMBL/GenBank/DDBJ whole genome shotgun (WGS) entry which is preliminary data.</text>
</comment>
<feature type="compositionally biased region" description="Basic and acidic residues" evidence="1">
    <location>
        <begin position="300"/>
        <end position="320"/>
    </location>
</feature>
<feature type="domain" description="DUF6590" evidence="2">
    <location>
        <begin position="484"/>
        <end position="640"/>
    </location>
</feature>
<dbReference type="PANTHER" id="PTHR35391:SF5">
    <property type="entry name" value="DUF6590 DOMAIN-CONTAINING PROTEIN"/>
    <property type="match status" value="1"/>
</dbReference>
<dbReference type="EMBL" id="MU839827">
    <property type="protein sequence ID" value="KAK1760915.1"/>
    <property type="molecule type" value="Genomic_DNA"/>
</dbReference>
<feature type="region of interest" description="Disordered" evidence="1">
    <location>
        <begin position="1"/>
        <end position="46"/>
    </location>
</feature>
<gene>
    <name evidence="3" type="ORF">QBC47DRAFT_356052</name>
</gene>
<proteinExistence type="predicted"/>
<evidence type="ECO:0000259" key="2">
    <source>
        <dbReference type="Pfam" id="PF20233"/>
    </source>
</evidence>
<dbReference type="AlphaFoldDB" id="A0AAJ0BMX3"/>
<feature type="compositionally biased region" description="Polar residues" evidence="1">
    <location>
        <begin position="209"/>
        <end position="221"/>
    </location>
</feature>
<feature type="compositionally biased region" description="Polar residues" evidence="1">
    <location>
        <begin position="234"/>
        <end position="271"/>
    </location>
</feature>
<evidence type="ECO:0000313" key="3">
    <source>
        <dbReference type="EMBL" id="KAK1760915.1"/>
    </source>
</evidence>
<feature type="compositionally biased region" description="Acidic residues" evidence="1">
    <location>
        <begin position="329"/>
        <end position="340"/>
    </location>
</feature>
<dbReference type="PANTHER" id="PTHR35391">
    <property type="entry name" value="C2H2-TYPE DOMAIN-CONTAINING PROTEIN-RELATED"/>
    <property type="match status" value="1"/>
</dbReference>
<dbReference type="InterPro" id="IPR046497">
    <property type="entry name" value="DUF6590"/>
</dbReference>